<accession>F3YAR3</accession>
<name>F3YAR3_MELPT</name>
<dbReference type="OrthoDB" id="2365131at2"/>
<evidence type="ECO:0000313" key="2">
    <source>
        <dbReference type="Proteomes" id="UP000008456"/>
    </source>
</evidence>
<organism evidence="1 2">
    <name type="scientific">Melissococcus plutonius (strain ATCC 35311 / DSM 29964 / CIP 104052 / LMG 20360 / NCIMB 702443)</name>
    <dbReference type="NCBI Taxonomy" id="940190"/>
    <lineage>
        <taxon>Bacteria</taxon>
        <taxon>Bacillati</taxon>
        <taxon>Bacillota</taxon>
        <taxon>Bacilli</taxon>
        <taxon>Lactobacillales</taxon>
        <taxon>Enterococcaceae</taxon>
        <taxon>Melissococcus</taxon>
    </lineage>
</organism>
<dbReference type="EMBL" id="AP012200">
    <property type="protein sequence ID" value="BAK21591.1"/>
    <property type="molecule type" value="Genomic_DNA"/>
</dbReference>
<dbReference type="HOGENOM" id="CLU_107989_2_0_9"/>
<proteinExistence type="predicted"/>
<gene>
    <name evidence="1" type="ordered locus">MPTP_1140</name>
</gene>
<reference evidence="1 2" key="1">
    <citation type="journal article" date="2011" name="J. Bacteriol.">
        <title>Complete genome sequence of Melissococcus plutonius ATCC 35311.</title>
        <authorList>
            <person name="Okumura K."/>
            <person name="Arai R."/>
            <person name="Okura M."/>
            <person name="Kirikae T."/>
            <person name="Takamatsu D."/>
            <person name="Osaki M."/>
            <person name="Miyoshi-Akiyama T."/>
        </authorList>
    </citation>
    <scope>NUCLEOTIDE SEQUENCE [LARGE SCALE GENOMIC DNA]</scope>
    <source>
        <strain evidence="2">ATCC 35311 / CIP 104052 / LMG 20360 / NCIMB 702443</strain>
    </source>
</reference>
<protein>
    <submittedName>
        <fullName evidence="1">Uncharacterized protein</fullName>
    </submittedName>
</protein>
<evidence type="ECO:0000313" key="1">
    <source>
        <dbReference type="EMBL" id="BAK21591.1"/>
    </source>
</evidence>
<dbReference type="KEGG" id="mps:MPTP_1140"/>
<dbReference type="AlphaFoldDB" id="F3YAR3"/>
<dbReference type="Proteomes" id="UP000008456">
    <property type="component" value="Chromosome"/>
</dbReference>
<keyword evidence="2" id="KW-1185">Reference proteome</keyword>
<dbReference type="RefSeq" id="WP_013774029.1">
    <property type="nucleotide sequence ID" value="NC_015516.1"/>
</dbReference>
<reference key="2">
    <citation type="submission" date="2011-04" db="EMBL/GenBank/DDBJ databases">
        <title>Whole genome sequence of Melissococcus plutonius ATCC 35311.</title>
        <authorList>
            <person name="Okumura K."/>
            <person name="Arai R."/>
            <person name="Osaki M."/>
            <person name="Okura M."/>
            <person name="Kirikae T."/>
            <person name="Takamatsu D."/>
            <person name="Akiyama T."/>
        </authorList>
    </citation>
    <scope>NUCLEOTIDE SEQUENCE</scope>
    <source>
        <strain>ATCC 35311</strain>
    </source>
</reference>
<sequence>MSKRMIIMHFDVNNQAYQAVSEIKKWQTEQKIVGDQLAIVTHAQDGIHRFIINKFVDFYFNDQNQSINDSLIHVFIDILDGPSGILFGWFSGSLLGTNLKMKKDSVFKQMTEQLKKGETGIILIAVENDNRLLNYLVVDQLDGKIIRLNLDKVEQEINQAKQLGKNSFRQNLFKSKE</sequence>